<feature type="domain" description="SUF system FeS cluster assembly SufBD core" evidence="2">
    <location>
        <begin position="183"/>
        <end position="414"/>
    </location>
</feature>
<comment type="similarity">
    <text evidence="1">Belongs to the iron-sulfur cluster assembly SufBD family.</text>
</comment>
<dbReference type="InterPro" id="IPR037284">
    <property type="entry name" value="SUF_FeS_clus_asmbl_SufBD_sf"/>
</dbReference>
<organism evidence="4 5">
    <name type="scientific">Draconibacterium aestuarii</name>
    <dbReference type="NCBI Taxonomy" id="2998507"/>
    <lineage>
        <taxon>Bacteria</taxon>
        <taxon>Pseudomonadati</taxon>
        <taxon>Bacteroidota</taxon>
        <taxon>Bacteroidia</taxon>
        <taxon>Marinilabiliales</taxon>
        <taxon>Prolixibacteraceae</taxon>
        <taxon>Draconibacterium</taxon>
    </lineage>
</organism>
<dbReference type="GO" id="GO:0016226">
    <property type="term" value="P:iron-sulfur cluster assembly"/>
    <property type="evidence" value="ECO:0007669"/>
    <property type="project" value="InterPro"/>
</dbReference>
<accession>A0A9X3J4J8</accession>
<sequence>MSVLVDKADLSLKYTAHYTQVKEQLFEGSSEVLNAQRTKAFQDFVMQGIPTRKNENYKYTNLNPSFLPNFNFAHKKEERKADFNEIFRCDVPQLNTNLALVFNGWFYKNENEKGDLPEGVILDSLESIAKEKPELLEKYASLAKTDEDPLVALNTAYAKDGFFLYVPKNVVVESPIQVINLLQNDKDTYTTQRNFILVEEGAKVQVLLCDHTLNLNQYLSNSVTEIFAEDNSELEFYTLQNQHNRATNLNSIFIEQQKDSRVTSHTVTLHGGLIRNNLKFILNGENAEANMYGMAFMDKKQHVDNYTEIIHAKPHCQSNQVYKNVLDENSSGAFSGKIHVVRDAQKTNAFQRNNNLLLTDEANMQTKPQLIIDADDVKCSHGATVGQIDEEALFYLRARGINEDKARLMMMNAFAHEVVKEIKLEPLRDRIDELVDKRLQGEVARCHDCAYSCDC</sequence>
<proteinExistence type="inferred from homology"/>
<dbReference type="InterPro" id="IPR055346">
    <property type="entry name" value="Fe-S_cluster_assembly_SufBD"/>
</dbReference>
<keyword evidence="5" id="KW-1185">Reference proteome</keyword>
<dbReference type="PANTHER" id="PTHR43575:SF1">
    <property type="entry name" value="PROTEIN ABCI7, CHLOROPLASTIC"/>
    <property type="match status" value="1"/>
</dbReference>
<dbReference type="Proteomes" id="UP001145087">
    <property type="component" value="Unassembled WGS sequence"/>
</dbReference>
<dbReference type="NCBIfam" id="TIGR01981">
    <property type="entry name" value="sufD"/>
    <property type="match status" value="1"/>
</dbReference>
<name>A0A9X3J4J8_9BACT</name>
<dbReference type="Pfam" id="PF19295">
    <property type="entry name" value="SufBD_N"/>
    <property type="match status" value="1"/>
</dbReference>
<dbReference type="Pfam" id="PF01458">
    <property type="entry name" value="SUFBD_core"/>
    <property type="match status" value="1"/>
</dbReference>
<dbReference type="EMBL" id="JAPOHD010000017">
    <property type="protein sequence ID" value="MCY1720479.1"/>
    <property type="molecule type" value="Genomic_DNA"/>
</dbReference>
<dbReference type="InterPro" id="IPR045595">
    <property type="entry name" value="SufBD_N"/>
</dbReference>
<gene>
    <name evidence="4" type="primary">sufD</name>
    <name evidence="4" type="ORF">OU798_09015</name>
</gene>
<evidence type="ECO:0000313" key="4">
    <source>
        <dbReference type="EMBL" id="MCY1720479.1"/>
    </source>
</evidence>
<reference evidence="4" key="1">
    <citation type="submission" date="2022-11" db="EMBL/GenBank/DDBJ databases">
        <title>Marilongibacter aestuarii gen. nov., sp. nov., isolated from tidal flat sediment.</title>
        <authorList>
            <person name="Jiayan W."/>
        </authorList>
    </citation>
    <scope>NUCLEOTIDE SEQUENCE</scope>
    <source>
        <strain evidence="4">Z1-6</strain>
    </source>
</reference>
<protein>
    <submittedName>
        <fullName evidence="4">Fe-S cluster assembly protein SufD</fullName>
    </submittedName>
</protein>
<comment type="caution">
    <text evidence="4">The sequence shown here is derived from an EMBL/GenBank/DDBJ whole genome shotgun (WGS) entry which is preliminary data.</text>
</comment>
<feature type="domain" description="SUF system FeS cluster assembly SufBD N-terminal" evidence="3">
    <location>
        <begin position="12"/>
        <end position="178"/>
    </location>
</feature>
<dbReference type="PANTHER" id="PTHR43575">
    <property type="entry name" value="PROTEIN ABCI7, CHLOROPLASTIC"/>
    <property type="match status" value="1"/>
</dbReference>
<evidence type="ECO:0000259" key="3">
    <source>
        <dbReference type="Pfam" id="PF19295"/>
    </source>
</evidence>
<dbReference type="InterPro" id="IPR011542">
    <property type="entry name" value="SUF_FeS_clus_asmbl_SufD"/>
</dbReference>
<dbReference type="InterPro" id="IPR000825">
    <property type="entry name" value="SUF_FeS_clus_asmbl_SufBD_core"/>
</dbReference>
<evidence type="ECO:0000256" key="1">
    <source>
        <dbReference type="ARBA" id="ARBA00043967"/>
    </source>
</evidence>
<dbReference type="RefSeq" id="WP_343332812.1">
    <property type="nucleotide sequence ID" value="NZ_JAPOHD010000017.1"/>
</dbReference>
<evidence type="ECO:0000313" key="5">
    <source>
        <dbReference type="Proteomes" id="UP001145087"/>
    </source>
</evidence>
<dbReference type="SUPFAM" id="SSF101960">
    <property type="entry name" value="Stabilizer of iron transporter SufD"/>
    <property type="match status" value="1"/>
</dbReference>
<evidence type="ECO:0000259" key="2">
    <source>
        <dbReference type="Pfam" id="PF01458"/>
    </source>
</evidence>
<dbReference type="AlphaFoldDB" id="A0A9X3J4J8"/>